<dbReference type="Proteomes" id="UP001228113">
    <property type="component" value="Chromosome"/>
</dbReference>
<name>A0AA48HEM8_9BACT</name>
<keyword evidence="2" id="KW-1185">Reference proteome</keyword>
<evidence type="ECO:0000313" key="1">
    <source>
        <dbReference type="EMBL" id="BDU76848.1"/>
    </source>
</evidence>
<evidence type="ECO:0000313" key="2">
    <source>
        <dbReference type="Proteomes" id="UP001228113"/>
    </source>
</evidence>
<protein>
    <submittedName>
        <fullName evidence="1">Uncharacterized protein</fullName>
    </submittedName>
</protein>
<accession>A0AA48HEM8</accession>
<dbReference type="EMBL" id="AP027081">
    <property type="protein sequence ID" value="BDU76848.1"/>
    <property type="molecule type" value="Genomic_DNA"/>
</dbReference>
<dbReference type="KEGG" id="msea:METESE_18060"/>
<proteinExistence type="predicted"/>
<dbReference type="AlphaFoldDB" id="A0AA48HEM8"/>
<organism evidence="1 2">
    <name type="scientific">Mesoterricola sediminis</name>
    <dbReference type="NCBI Taxonomy" id="2927980"/>
    <lineage>
        <taxon>Bacteria</taxon>
        <taxon>Pseudomonadati</taxon>
        <taxon>Acidobacteriota</taxon>
        <taxon>Holophagae</taxon>
        <taxon>Holophagales</taxon>
        <taxon>Holophagaceae</taxon>
        <taxon>Mesoterricola</taxon>
    </lineage>
</organism>
<gene>
    <name evidence="1" type="ORF">METESE_18060</name>
</gene>
<reference evidence="1" key="1">
    <citation type="journal article" date="2023" name="Int. J. Syst. Evol. Microbiol.">
        <title>Mesoterricola silvestris gen. nov., sp. nov., Mesoterricola sediminis sp. nov., Geothrix oryzae sp. nov., Geothrix edaphica sp. nov., Geothrix rubra sp. nov., and Geothrix limicola sp. nov., six novel members of Acidobacteriota isolated from soils.</title>
        <authorList>
            <person name="Itoh H."/>
            <person name="Sugisawa Y."/>
            <person name="Mise K."/>
            <person name="Xu Z."/>
            <person name="Kuniyasu M."/>
            <person name="Ushijima N."/>
            <person name="Kawano K."/>
            <person name="Kobayashi E."/>
            <person name="Shiratori Y."/>
            <person name="Masuda Y."/>
            <person name="Senoo K."/>
        </authorList>
    </citation>
    <scope>NUCLEOTIDE SEQUENCE</scope>
    <source>
        <strain evidence="1">W786</strain>
    </source>
</reference>
<sequence length="110" mass="11697">MLQGARRSVYLRTEALALVPAANELAQALQRKVSVSVELPMAASLSGEGSQLPRILMDLGAVVVFKSDCAGNYRGTLLVVDDRQFLYSALPLTLSAPGAMVSYVEGAVDR</sequence>